<evidence type="ECO:0008006" key="2">
    <source>
        <dbReference type="Google" id="ProtNLM"/>
    </source>
</evidence>
<organism evidence="1">
    <name type="scientific">Aureoumbra lagunensis</name>
    <dbReference type="NCBI Taxonomy" id="44058"/>
    <lineage>
        <taxon>Eukaryota</taxon>
        <taxon>Sar</taxon>
        <taxon>Stramenopiles</taxon>
        <taxon>Ochrophyta</taxon>
        <taxon>Pelagophyceae</taxon>
        <taxon>Pelagomonadales</taxon>
        <taxon>Aureoumbra</taxon>
    </lineage>
</organism>
<dbReference type="InterPro" id="IPR051150">
    <property type="entry name" value="SWT21/TCAB1_mRNA_Telomere"/>
</dbReference>
<gene>
    <name evidence="1" type="ORF">ALAG00032_LOCUS4820</name>
</gene>
<dbReference type="InterPro" id="IPR015943">
    <property type="entry name" value="WD40/YVTN_repeat-like_dom_sf"/>
</dbReference>
<dbReference type="SUPFAM" id="SSF50978">
    <property type="entry name" value="WD40 repeat-like"/>
    <property type="match status" value="1"/>
</dbReference>
<dbReference type="InterPro" id="IPR036322">
    <property type="entry name" value="WD40_repeat_dom_sf"/>
</dbReference>
<dbReference type="AlphaFoldDB" id="A0A7S3JUY0"/>
<dbReference type="EMBL" id="HBIJ01006848">
    <property type="protein sequence ID" value="CAE0364079.1"/>
    <property type="molecule type" value="Transcribed_RNA"/>
</dbReference>
<dbReference type="PANTHER" id="PTHR13211:SF0">
    <property type="entry name" value="TELOMERASE CAJAL BODY PROTEIN 1"/>
    <property type="match status" value="1"/>
</dbReference>
<accession>A0A7S3JUY0</accession>
<protein>
    <recommendedName>
        <fullName evidence="2">Anaphase-promoting complex subunit 4 WD40 domain-containing protein</fullName>
    </recommendedName>
</protein>
<dbReference type="Gene3D" id="2.130.10.10">
    <property type="entry name" value="YVTN repeat-like/Quinoprotein amine dehydrogenase"/>
    <property type="match status" value="1"/>
</dbReference>
<dbReference type="PANTHER" id="PTHR13211">
    <property type="entry name" value="TELOMERASE CAJAL BODY PROTEIN 1"/>
    <property type="match status" value="1"/>
</dbReference>
<proteinExistence type="predicted"/>
<name>A0A7S3JUY0_9STRA</name>
<sequence>MDDPSLALECLLSVEEIPKNVKWSPDGTCLLTATEKKRLLLMELPNSVIESLQKKSGRIANGSPPVVWKSILEYAEAESIRDYAWYPGMNSNDTATCCFVSCARDQPLHLWDAYTGNLRASYAAWKTTDEIDGAVSLAFSQDGTKLYTGSESAVRLFYTAEPGKNCFVRKTRSKRQSKDGQHGLIGALATWGHYLYAAGSYKGSVGLYDDRIDPEQGAVLLFPSQLFKSHGVTALQFNSSGFCLFVGTRAERPQAYIRIFDLRRIDDFEQECLRLPRQAGSNQRLGFHLFHDDHTFATATDNKGVALFHLDNFDFKISSHVQAKEHDVVNGCHFHPQLPLLATALGQHRFLQHKYDIFPRNALHVWHIPPSSYFSSPRTASSISI</sequence>
<evidence type="ECO:0000313" key="1">
    <source>
        <dbReference type="EMBL" id="CAE0364079.1"/>
    </source>
</evidence>
<reference evidence="1" key="1">
    <citation type="submission" date="2021-01" db="EMBL/GenBank/DDBJ databases">
        <authorList>
            <person name="Corre E."/>
            <person name="Pelletier E."/>
            <person name="Niang G."/>
            <person name="Scheremetjew M."/>
            <person name="Finn R."/>
            <person name="Kale V."/>
            <person name="Holt S."/>
            <person name="Cochrane G."/>
            <person name="Meng A."/>
            <person name="Brown T."/>
            <person name="Cohen L."/>
        </authorList>
    </citation>
    <scope>NUCLEOTIDE SEQUENCE</scope>
    <source>
        <strain evidence="1">CCMP1510</strain>
    </source>
</reference>